<evidence type="ECO:0000256" key="1">
    <source>
        <dbReference type="ARBA" id="ARBA00023015"/>
    </source>
</evidence>
<evidence type="ECO:0000313" key="8">
    <source>
        <dbReference type="Proteomes" id="UP000510682"/>
    </source>
</evidence>
<feature type="region of interest" description="Disordered" evidence="5">
    <location>
        <begin position="1"/>
        <end position="23"/>
    </location>
</feature>
<dbReference type="InterPro" id="IPR001647">
    <property type="entry name" value="HTH_TetR"/>
</dbReference>
<evidence type="ECO:0000256" key="4">
    <source>
        <dbReference type="PROSITE-ProRule" id="PRU00335"/>
    </source>
</evidence>
<accession>A0A7D6IS92</accession>
<dbReference type="EMBL" id="CP059165">
    <property type="protein sequence ID" value="QLL07559.1"/>
    <property type="molecule type" value="Genomic_DNA"/>
</dbReference>
<name>A0A7D6IS92_9MYCO</name>
<reference evidence="8" key="3">
    <citation type="submission" date="2023-07" db="EMBL/GenBank/DDBJ databases">
        <title>Description of Mycobacterium gordonae subsp. intergordonae subsp.nov. and Mycobacterium gordonae subsp. gordonae subsp. nov.</title>
        <authorList>
            <person name="Huang H."/>
        </authorList>
    </citation>
    <scope>NUCLEOTIDE SEQUENCE [LARGE SCALE GENOMIC DNA]</scope>
    <source>
        <strain evidence="8">24</strain>
    </source>
</reference>
<dbReference type="KEGG" id="mgor:H0P51_00555"/>
<dbReference type="Gene3D" id="1.10.10.60">
    <property type="entry name" value="Homeodomain-like"/>
    <property type="match status" value="1"/>
</dbReference>
<keyword evidence="3" id="KW-0804">Transcription</keyword>
<dbReference type="PANTHER" id="PTHR30055">
    <property type="entry name" value="HTH-TYPE TRANSCRIPTIONAL REGULATOR RUTR"/>
    <property type="match status" value="1"/>
</dbReference>
<dbReference type="AlphaFoldDB" id="A0A7D6IS92"/>
<dbReference type="Pfam" id="PF17932">
    <property type="entry name" value="TetR_C_24"/>
    <property type="match status" value="1"/>
</dbReference>
<dbReference type="InterPro" id="IPR036271">
    <property type="entry name" value="Tet_transcr_reg_TetR-rel_C_sf"/>
</dbReference>
<dbReference type="Gene3D" id="1.10.357.10">
    <property type="entry name" value="Tetracycline Repressor, domain 2"/>
    <property type="match status" value="1"/>
</dbReference>
<dbReference type="Proteomes" id="UP000510682">
    <property type="component" value="Chromosome"/>
</dbReference>
<reference evidence="7 8" key="2">
    <citation type="submission" date="2020-07" db="EMBL/GenBank/DDBJ databases">
        <authorList>
            <person name="Yu X."/>
        </authorList>
    </citation>
    <scope>NUCLEOTIDE SEQUENCE [LARGE SCALE GENOMIC DNA]</scope>
    <source>
        <strain evidence="8">24</strain>
    </source>
</reference>
<evidence type="ECO:0000313" key="7">
    <source>
        <dbReference type="EMBL" id="QLL07559.1"/>
    </source>
</evidence>
<dbReference type="PROSITE" id="PS50977">
    <property type="entry name" value="HTH_TETR_2"/>
    <property type="match status" value="1"/>
</dbReference>
<dbReference type="PANTHER" id="PTHR30055:SF234">
    <property type="entry name" value="HTH-TYPE TRANSCRIPTIONAL REGULATOR BETI"/>
    <property type="match status" value="1"/>
</dbReference>
<dbReference type="InterPro" id="IPR041490">
    <property type="entry name" value="KstR2_TetR_C"/>
</dbReference>
<sequence>MAVNNSTGDDDDTRRPRGRPRRQIDRDAVADAVAALFAEGGIEAVSIARTADRLSVSRATLYRTVPTKADLLGILFERSARELTVGIERVLAEETDPGAQLPAMIRLQAEGVIQMRHYLPVFFGGGGLPTDVYRRWRKWTRQFERRWARVVSDCMDAGYLEKSDPVIATRLMLGMLIWVCRWYRPADKVTAEQIAETTISLLNLPRGPRKSTRASGRGHRRSS</sequence>
<feature type="DNA-binding region" description="H-T-H motif" evidence="4">
    <location>
        <begin position="46"/>
        <end position="65"/>
    </location>
</feature>
<feature type="domain" description="HTH tetR-type" evidence="6">
    <location>
        <begin position="23"/>
        <end position="83"/>
    </location>
</feature>
<evidence type="ECO:0000259" key="6">
    <source>
        <dbReference type="PROSITE" id="PS50977"/>
    </source>
</evidence>
<organism evidence="7 8">
    <name type="scientific">Mycobacterium vicinigordonae</name>
    <dbReference type="NCBI Taxonomy" id="1719132"/>
    <lineage>
        <taxon>Bacteria</taxon>
        <taxon>Bacillati</taxon>
        <taxon>Actinomycetota</taxon>
        <taxon>Actinomycetes</taxon>
        <taxon>Mycobacteriales</taxon>
        <taxon>Mycobacteriaceae</taxon>
        <taxon>Mycobacterium</taxon>
    </lineage>
</organism>
<protein>
    <submittedName>
        <fullName evidence="7">TetR/AcrR family transcriptional regulator</fullName>
    </submittedName>
</protein>
<dbReference type="RefSeq" id="WP_180916132.1">
    <property type="nucleotide sequence ID" value="NZ_CP059165.1"/>
</dbReference>
<reference evidence="8" key="1">
    <citation type="submission" date="2020-07" db="EMBL/GenBank/DDBJ databases">
        <title>Description of Mycobacterium gordonae subsp. intergordonae subsp.nov. and Mycobacterium gordonae subsp. gordonae subsp. nov.</title>
        <authorList>
            <person name="Yu X."/>
        </authorList>
    </citation>
    <scope>NUCLEOTIDE SEQUENCE [LARGE SCALE GENOMIC DNA]</scope>
    <source>
        <strain evidence="8">24</strain>
    </source>
</reference>
<dbReference type="SUPFAM" id="SSF48498">
    <property type="entry name" value="Tetracyclin repressor-like, C-terminal domain"/>
    <property type="match status" value="1"/>
</dbReference>
<dbReference type="InterPro" id="IPR009057">
    <property type="entry name" value="Homeodomain-like_sf"/>
</dbReference>
<keyword evidence="2 4" id="KW-0238">DNA-binding</keyword>
<keyword evidence="1" id="KW-0805">Transcription regulation</keyword>
<evidence type="ECO:0000256" key="5">
    <source>
        <dbReference type="SAM" id="MobiDB-lite"/>
    </source>
</evidence>
<gene>
    <name evidence="7" type="ORF">H0P51_00555</name>
</gene>
<dbReference type="GO" id="GO:0000976">
    <property type="term" value="F:transcription cis-regulatory region binding"/>
    <property type="evidence" value="ECO:0007669"/>
    <property type="project" value="TreeGrafter"/>
</dbReference>
<dbReference type="Pfam" id="PF00440">
    <property type="entry name" value="TetR_N"/>
    <property type="match status" value="1"/>
</dbReference>
<dbReference type="SUPFAM" id="SSF46689">
    <property type="entry name" value="Homeodomain-like"/>
    <property type="match status" value="1"/>
</dbReference>
<evidence type="ECO:0000256" key="2">
    <source>
        <dbReference type="ARBA" id="ARBA00023125"/>
    </source>
</evidence>
<dbReference type="InterPro" id="IPR050109">
    <property type="entry name" value="HTH-type_TetR-like_transc_reg"/>
</dbReference>
<evidence type="ECO:0000256" key="3">
    <source>
        <dbReference type="ARBA" id="ARBA00023163"/>
    </source>
</evidence>
<keyword evidence="8" id="KW-1185">Reference proteome</keyword>
<dbReference type="GO" id="GO:0003700">
    <property type="term" value="F:DNA-binding transcription factor activity"/>
    <property type="evidence" value="ECO:0007669"/>
    <property type="project" value="TreeGrafter"/>
</dbReference>
<proteinExistence type="predicted"/>